<accession>A0A8X8CAS7</accession>
<dbReference type="EMBL" id="JAAWWB010000029">
    <property type="protein sequence ID" value="KAG6747485.1"/>
    <property type="molecule type" value="Genomic_DNA"/>
</dbReference>
<dbReference type="Proteomes" id="UP000886885">
    <property type="component" value="Chromosome 15A"/>
</dbReference>
<evidence type="ECO:0000313" key="2">
    <source>
        <dbReference type="Proteomes" id="UP000886885"/>
    </source>
</evidence>
<name>A0A8X8CAS7_POPTO</name>
<organism evidence="1 2">
    <name type="scientific">Populus tomentosa</name>
    <name type="common">Chinese white poplar</name>
    <dbReference type="NCBI Taxonomy" id="118781"/>
    <lineage>
        <taxon>Eukaryota</taxon>
        <taxon>Viridiplantae</taxon>
        <taxon>Streptophyta</taxon>
        <taxon>Embryophyta</taxon>
        <taxon>Tracheophyta</taxon>
        <taxon>Spermatophyta</taxon>
        <taxon>Magnoliopsida</taxon>
        <taxon>eudicotyledons</taxon>
        <taxon>Gunneridae</taxon>
        <taxon>Pentapetalae</taxon>
        <taxon>rosids</taxon>
        <taxon>fabids</taxon>
        <taxon>Malpighiales</taxon>
        <taxon>Salicaceae</taxon>
        <taxon>Saliceae</taxon>
        <taxon>Populus</taxon>
    </lineage>
</organism>
<sequence length="73" mass="8028">MPDYGLDPIISSKSSSCLRSCTWKLSIKMGAHCLSVTSSRPDPYWLAAPVMFADDHEVSSQFKWIAISPHGSV</sequence>
<keyword evidence="2" id="KW-1185">Reference proteome</keyword>
<dbReference type="AlphaFoldDB" id="A0A8X8CAS7"/>
<reference evidence="1" key="1">
    <citation type="journal article" date="2020" name="bioRxiv">
        <title>Hybrid origin of Populus tomentosa Carr. identified through genome sequencing and phylogenomic analysis.</title>
        <authorList>
            <person name="An X."/>
            <person name="Gao K."/>
            <person name="Chen Z."/>
            <person name="Li J."/>
            <person name="Yang X."/>
            <person name="Yang X."/>
            <person name="Zhou J."/>
            <person name="Guo T."/>
            <person name="Zhao T."/>
            <person name="Huang S."/>
            <person name="Miao D."/>
            <person name="Khan W.U."/>
            <person name="Rao P."/>
            <person name="Ye M."/>
            <person name="Lei B."/>
            <person name="Liao W."/>
            <person name="Wang J."/>
            <person name="Ji L."/>
            <person name="Li Y."/>
            <person name="Guo B."/>
            <person name="Mustafa N.S."/>
            <person name="Li S."/>
            <person name="Yun Q."/>
            <person name="Keller S.R."/>
            <person name="Mao J."/>
            <person name="Zhang R."/>
            <person name="Strauss S.H."/>
        </authorList>
    </citation>
    <scope>NUCLEOTIDE SEQUENCE</scope>
    <source>
        <strain evidence="1">GM15</strain>
        <tissue evidence="1">Leaf</tissue>
    </source>
</reference>
<comment type="caution">
    <text evidence="1">The sequence shown here is derived from an EMBL/GenBank/DDBJ whole genome shotgun (WGS) entry which is preliminary data.</text>
</comment>
<gene>
    <name evidence="1" type="ORF">POTOM_049889</name>
</gene>
<proteinExistence type="predicted"/>
<evidence type="ECO:0000313" key="1">
    <source>
        <dbReference type="EMBL" id="KAG6747485.1"/>
    </source>
</evidence>
<protein>
    <submittedName>
        <fullName evidence="1">Uncharacterized protein</fullName>
    </submittedName>
</protein>